<gene>
    <name evidence="3" type="ORF">DWQ67_12230</name>
</gene>
<keyword evidence="4" id="KW-1185">Reference proteome</keyword>
<sequence>MTLFPPTPPNGDDEARRSGSTPGTEPADGSAQPSTFDPDAWDTKGTQTNSSYPQAGYQQPGYQQGGYQQPGYQQGGYQQQYAQPGYQQPGYAQPGYQQPYGAPGYAQPGAYMYPVAAPTPPRPPGSPLTGILGLGLAVLALAVSVIADFIVIDQMRQAIETGNSEAGVAAAGGAVIAQSIASFLGIAGLVLGIIGTVTNKGRALGIFGIVVASVAPILSYFLFIGLMIAATGSADLNSDYSTFPSTGA</sequence>
<organism evidence="3 4">
    <name type="scientific">Galactobacter caseinivorans</name>
    <dbReference type="NCBI Taxonomy" id="2676123"/>
    <lineage>
        <taxon>Bacteria</taxon>
        <taxon>Bacillati</taxon>
        <taxon>Actinomycetota</taxon>
        <taxon>Actinomycetes</taxon>
        <taxon>Micrococcales</taxon>
        <taxon>Micrococcaceae</taxon>
        <taxon>Galactobacter</taxon>
    </lineage>
</organism>
<feature type="transmembrane region" description="Helical" evidence="2">
    <location>
        <begin position="131"/>
        <end position="152"/>
    </location>
</feature>
<accession>A0A496PFN8</accession>
<feature type="transmembrane region" description="Helical" evidence="2">
    <location>
        <begin position="172"/>
        <end position="194"/>
    </location>
</feature>
<feature type="compositionally biased region" description="Low complexity" evidence="1">
    <location>
        <begin position="52"/>
        <end position="76"/>
    </location>
</feature>
<keyword evidence="2" id="KW-0472">Membrane</keyword>
<protein>
    <recommendedName>
        <fullName evidence="5">DUF4064 domain-containing protein</fullName>
    </recommendedName>
</protein>
<evidence type="ECO:0000313" key="3">
    <source>
        <dbReference type="EMBL" id="RKW69562.1"/>
    </source>
</evidence>
<comment type="caution">
    <text evidence="3">The sequence shown here is derived from an EMBL/GenBank/DDBJ whole genome shotgun (WGS) entry which is preliminary data.</text>
</comment>
<name>A0A496PFN8_9MICC</name>
<evidence type="ECO:0000256" key="1">
    <source>
        <dbReference type="SAM" id="MobiDB-lite"/>
    </source>
</evidence>
<keyword evidence="2" id="KW-0812">Transmembrane</keyword>
<feature type="region of interest" description="Disordered" evidence="1">
    <location>
        <begin position="1"/>
        <end position="76"/>
    </location>
</feature>
<dbReference type="AlphaFoldDB" id="A0A496PFN8"/>
<evidence type="ECO:0008006" key="5">
    <source>
        <dbReference type="Google" id="ProtNLM"/>
    </source>
</evidence>
<evidence type="ECO:0000256" key="2">
    <source>
        <dbReference type="SAM" id="Phobius"/>
    </source>
</evidence>
<dbReference type="Proteomes" id="UP000273119">
    <property type="component" value="Unassembled WGS sequence"/>
</dbReference>
<dbReference type="EMBL" id="QQXL01000008">
    <property type="protein sequence ID" value="RKW69562.1"/>
    <property type="molecule type" value="Genomic_DNA"/>
</dbReference>
<reference evidence="3 4" key="1">
    <citation type="submission" date="2018-07" db="EMBL/GenBank/DDBJ databases">
        <title>Arthrobacter sp. nov., isolated from raw cow's milk with high bacterial count.</title>
        <authorList>
            <person name="Hahne J."/>
            <person name="Isele D."/>
            <person name="Lipski A."/>
        </authorList>
    </citation>
    <scope>NUCLEOTIDE SEQUENCE [LARGE SCALE GENOMIC DNA]</scope>
    <source>
        <strain evidence="3 4">JZ R-183</strain>
    </source>
</reference>
<feature type="transmembrane region" description="Helical" evidence="2">
    <location>
        <begin position="206"/>
        <end position="230"/>
    </location>
</feature>
<dbReference type="RefSeq" id="WP_121485892.1">
    <property type="nucleotide sequence ID" value="NZ_QQXL01000008.1"/>
</dbReference>
<evidence type="ECO:0000313" key="4">
    <source>
        <dbReference type="Proteomes" id="UP000273119"/>
    </source>
</evidence>
<proteinExistence type="predicted"/>
<keyword evidence="2" id="KW-1133">Transmembrane helix</keyword>